<evidence type="ECO:0000256" key="1">
    <source>
        <dbReference type="SAM" id="Phobius"/>
    </source>
</evidence>
<sequence length="81" mass="8930">MSETNPTGTPASDGAKDPAKARFIAITLIRMSGAVMVLLGILITERKLNLPWIVGVVFAVVGFFDVFVMPRVLARRWKTRN</sequence>
<comment type="caution">
    <text evidence="2">The sequence shown here is derived from an EMBL/GenBank/DDBJ whole genome shotgun (WGS) entry which is preliminary data.</text>
</comment>
<dbReference type="AlphaFoldDB" id="A0A7X1F8D2"/>
<protein>
    <submittedName>
        <fullName evidence="2">Uncharacterized protein</fullName>
    </submittedName>
</protein>
<dbReference type="Proteomes" id="UP000520156">
    <property type="component" value="Unassembled WGS sequence"/>
</dbReference>
<keyword evidence="1" id="KW-0472">Membrane</keyword>
<gene>
    <name evidence="2" type="ORF">H7F49_11030</name>
</gene>
<proteinExistence type="predicted"/>
<keyword evidence="1" id="KW-0812">Transmembrane</keyword>
<dbReference type="RefSeq" id="WP_185683657.1">
    <property type="nucleotide sequence ID" value="NZ_JACLAU010000016.1"/>
</dbReference>
<reference evidence="2 3" key="1">
    <citation type="submission" date="2020-08" db="EMBL/GenBank/DDBJ databases">
        <title>The genome sequence of Novosphingobium flavum 4Y4.</title>
        <authorList>
            <person name="Liu Y."/>
        </authorList>
    </citation>
    <scope>NUCLEOTIDE SEQUENCE [LARGE SCALE GENOMIC DNA]</scope>
    <source>
        <strain evidence="2 3">4Y4</strain>
    </source>
</reference>
<feature type="transmembrane region" description="Helical" evidence="1">
    <location>
        <begin position="50"/>
        <end position="73"/>
    </location>
</feature>
<evidence type="ECO:0000313" key="3">
    <source>
        <dbReference type="Proteomes" id="UP000520156"/>
    </source>
</evidence>
<organism evidence="2 3">
    <name type="scientific">Novosphingobium aerophilum</name>
    <dbReference type="NCBI Taxonomy" id="2839843"/>
    <lineage>
        <taxon>Bacteria</taxon>
        <taxon>Pseudomonadati</taxon>
        <taxon>Pseudomonadota</taxon>
        <taxon>Alphaproteobacteria</taxon>
        <taxon>Sphingomonadales</taxon>
        <taxon>Sphingomonadaceae</taxon>
        <taxon>Novosphingobium</taxon>
    </lineage>
</organism>
<dbReference type="EMBL" id="JACLAU010000016">
    <property type="protein sequence ID" value="MBC2652241.1"/>
    <property type="molecule type" value="Genomic_DNA"/>
</dbReference>
<evidence type="ECO:0000313" key="2">
    <source>
        <dbReference type="EMBL" id="MBC2652241.1"/>
    </source>
</evidence>
<keyword evidence="3" id="KW-1185">Reference proteome</keyword>
<accession>A0A7X1F8D2</accession>
<feature type="transmembrane region" description="Helical" evidence="1">
    <location>
        <begin position="23"/>
        <end position="44"/>
    </location>
</feature>
<keyword evidence="1" id="KW-1133">Transmembrane helix</keyword>
<name>A0A7X1F8D2_9SPHN</name>